<organism evidence="1 2">
    <name type="scientific">Lates japonicus</name>
    <name type="common">Japanese lates</name>
    <dbReference type="NCBI Taxonomy" id="270547"/>
    <lineage>
        <taxon>Eukaryota</taxon>
        <taxon>Metazoa</taxon>
        <taxon>Chordata</taxon>
        <taxon>Craniata</taxon>
        <taxon>Vertebrata</taxon>
        <taxon>Euteleostomi</taxon>
        <taxon>Actinopterygii</taxon>
        <taxon>Neopterygii</taxon>
        <taxon>Teleostei</taxon>
        <taxon>Neoteleostei</taxon>
        <taxon>Acanthomorphata</taxon>
        <taxon>Carangaria</taxon>
        <taxon>Carangaria incertae sedis</taxon>
        <taxon>Centropomidae</taxon>
        <taxon>Lates</taxon>
    </lineage>
</organism>
<dbReference type="Proteomes" id="UP001279410">
    <property type="component" value="Unassembled WGS sequence"/>
</dbReference>
<dbReference type="AlphaFoldDB" id="A0AAD3M7G0"/>
<reference evidence="1" key="1">
    <citation type="submission" date="2022-08" db="EMBL/GenBank/DDBJ databases">
        <title>Genome sequencing of akame (Lates japonicus).</title>
        <authorList>
            <person name="Hashiguchi Y."/>
            <person name="Takahashi H."/>
        </authorList>
    </citation>
    <scope>NUCLEOTIDE SEQUENCE</scope>
    <source>
        <strain evidence="1">Kochi</strain>
    </source>
</reference>
<accession>A0AAD3M7G0</accession>
<name>A0AAD3M7G0_LATJO</name>
<sequence>MAVGVTKKMNRVSLLCPPCSFRSLLPLRPETIWFCLSRKKVRQGYTSKTCPSRCSTAFSKGAETISDVAAAEICELFSASDSHKKVPKSEAQRGLHPASRWWIVQRPKPALLSFICSSTLATASANTGLMRQRNSHPTQSQTLLWFQLHHPLTPVAQPSVTASNSPVLSIPSSEPDCCIRLLSSLQPQDDQTQKEPSTT</sequence>
<evidence type="ECO:0000313" key="2">
    <source>
        <dbReference type="Proteomes" id="UP001279410"/>
    </source>
</evidence>
<comment type="caution">
    <text evidence="1">The sequence shown here is derived from an EMBL/GenBank/DDBJ whole genome shotgun (WGS) entry which is preliminary data.</text>
</comment>
<dbReference type="EMBL" id="BRZM01000006">
    <property type="protein sequence ID" value="GLD48728.1"/>
    <property type="molecule type" value="Genomic_DNA"/>
</dbReference>
<proteinExistence type="predicted"/>
<evidence type="ECO:0000313" key="1">
    <source>
        <dbReference type="EMBL" id="GLD48728.1"/>
    </source>
</evidence>
<keyword evidence="2" id="KW-1185">Reference proteome</keyword>
<protein>
    <submittedName>
        <fullName evidence="1">Histone-lysine N-methyltransferase 2D-like protein</fullName>
    </submittedName>
</protein>
<gene>
    <name evidence="1" type="ORF">AKAME5_000266000</name>
</gene>